<dbReference type="Gene3D" id="3.10.50.40">
    <property type="match status" value="1"/>
</dbReference>
<dbReference type="PANTHER" id="PTHR10516">
    <property type="entry name" value="PEPTIDYL-PROLYL CIS-TRANS ISOMERASE"/>
    <property type="match status" value="1"/>
</dbReference>
<dbReference type="InterPro" id="IPR050689">
    <property type="entry name" value="FKBP-type_PPIase"/>
</dbReference>
<dbReference type="EC" id="5.2.1.8" evidence="2 5"/>
<evidence type="ECO:0000256" key="4">
    <source>
        <dbReference type="ARBA" id="ARBA00023235"/>
    </source>
</evidence>
<evidence type="ECO:0000313" key="8">
    <source>
        <dbReference type="EMBL" id="EAY31273.1"/>
    </source>
</evidence>
<proteinExistence type="predicted"/>
<evidence type="ECO:0000259" key="7">
    <source>
        <dbReference type="PROSITE" id="PS50059"/>
    </source>
</evidence>
<dbReference type="PANTHER" id="PTHR10516:SF443">
    <property type="entry name" value="FK506-BINDING PROTEIN 59-RELATED"/>
    <property type="match status" value="1"/>
</dbReference>
<keyword evidence="4 5" id="KW-0413">Isomerase</keyword>
<comment type="catalytic activity">
    <reaction evidence="1 5">
        <text>[protein]-peptidylproline (omega=180) = [protein]-peptidylproline (omega=0)</text>
        <dbReference type="Rhea" id="RHEA:16237"/>
        <dbReference type="Rhea" id="RHEA-COMP:10747"/>
        <dbReference type="Rhea" id="RHEA-COMP:10748"/>
        <dbReference type="ChEBI" id="CHEBI:83833"/>
        <dbReference type="ChEBI" id="CHEBI:83834"/>
        <dbReference type="EC" id="5.2.1.8"/>
    </reaction>
</comment>
<dbReference type="EMBL" id="AAWS01000003">
    <property type="protein sequence ID" value="EAY31273.1"/>
    <property type="molecule type" value="Genomic_DNA"/>
</dbReference>
<dbReference type="Proteomes" id="UP000004095">
    <property type="component" value="Unassembled WGS sequence"/>
</dbReference>
<protein>
    <recommendedName>
        <fullName evidence="2 5">peptidylprolyl isomerase</fullName>
        <ecNumber evidence="2 5">5.2.1.8</ecNumber>
    </recommendedName>
</protein>
<gene>
    <name evidence="8" type="ORF">M23134_04106</name>
</gene>
<dbReference type="SUPFAM" id="SSF54534">
    <property type="entry name" value="FKBP-like"/>
    <property type="match status" value="1"/>
</dbReference>
<feature type="compositionally biased region" description="Basic residues" evidence="6">
    <location>
        <begin position="336"/>
        <end position="358"/>
    </location>
</feature>
<dbReference type="PROSITE" id="PS50059">
    <property type="entry name" value="FKBP_PPIASE"/>
    <property type="match status" value="1"/>
</dbReference>
<dbReference type="Pfam" id="PF00254">
    <property type="entry name" value="FKBP_C"/>
    <property type="match status" value="1"/>
</dbReference>
<feature type="compositionally biased region" description="Basic and acidic residues" evidence="6">
    <location>
        <begin position="294"/>
        <end position="311"/>
    </location>
</feature>
<dbReference type="InterPro" id="IPR046357">
    <property type="entry name" value="PPIase_dom_sf"/>
</dbReference>
<dbReference type="GO" id="GO:0003755">
    <property type="term" value="F:peptidyl-prolyl cis-trans isomerase activity"/>
    <property type="evidence" value="ECO:0007669"/>
    <property type="project" value="UniProtKB-KW"/>
</dbReference>
<evidence type="ECO:0000256" key="6">
    <source>
        <dbReference type="SAM" id="MobiDB-lite"/>
    </source>
</evidence>
<organism evidence="8 9">
    <name type="scientific">Microscilla marina ATCC 23134</name>
    <dbReference type="NCBI Taxonomy" id="313606"/>
    <lineage>
        <taxon>Bacteria</taxon>
        <taxon>Pseudomonadati</taxon>
        <taxon>Bacteroidota</taxon>
        <taxon>Cytophagia</taxon>
        <taxon>Cytophagales</taxon>
        <taxon>Microscillaceae</taxon>
        <taxon>Microscilla</taxon>
    </lineage>
</organism>
<feature type="region of interest" description="Disordered" evidence="6">
    <location>
        <begin position="294"/>
        <end position="358"/>
    </location>
</feature>
<evidence type="ECO:0000256" key="3">
    <source>
        <dbReference type="ARBA" id="ARBA00023110"/>
    </source>
</evidence>
<accession>A1ZDW5</accession>
<sequence length="358" mass="41727">MLTLVGITFGFGQSIPSGYKVLPEEFNIHYKIHKQSAGKTKKIIINQFVTFHVWIYNDKDSLIRTTYPHRPAIKEISTEEYKYANRGYMTEMLLKLSTGDSATFRMSAGFLFKTIKRKRPKFLKPNDYIKYVIKVLNVQPHEEVLHDKEAKVFQQRQKDEKIISAYLKGKKFPKALKKTYAGVYYYFTKEGKGDFPVKGDVVMLKYKTMFLDGKVWRTSKMDGRVFDFPVGHKYVIPGFDQVLLLMREGTKGHFIMPSYLCYGENGFYGIPPHTILKFDIEFLAIKSRKQIIHRSKDAATKKKKKGADPNARRRVTLTKKQADLINKQNGVGLTKKQQKMINKHFNKNKGNRRKKDRR</sequence>
<name>A1ZDW5_MICM2</name>
<evidence type="ECO:0000313" key="9">
    <source>
        <dbReference type="Proteomes" id="UP000004095"/>
    </source>
</evidence>
<comment type="caution">
    <text evidence="8">The sequence shown here is derived from an EMBL/GenBank/DDBJ whole genome shotgun (WGS) entry which is preliminary data.</text>
</comment>
<evidence type="ECO:0000256" key="1">
    <source>
        <dbReference type="ARBA" id="ARBA00000971"/>
    </source>
</evidence>
<dbReference type="InterPro" id="IPR001179">
    <property type="entry name" value="PPIase_FKBP_dom"/>
</dbReference>
<reference evidence="8 9" key="1">
    <citation type="submission" date="2007-01" db="EMBL/GenBank/DDBJ databases">
        <authorList>
            <person name="Haygood M."/>
            <person name="Podell S."/>
            <person name="Anderson C."/>
            <person name="Hopkinson B."/>
            <person name="Roe K."/>
            <person name="Barbeau K."/>
            <person name="Gaasterland T."/>
            <person name="Ferriera S."/>
            <person name="Johnson J."/>
            <person name="Kravitz S."/>
            <person name="Beeson K."/>
            <person name="Sutton G."/>
            <person name="Rogers Y.-H."/>
            <person name="Friedman R."/>
            <person name="Frazier M."/>
            <person name="Venter J.C."/>
        </authorList>
    </citation>
    <scope>NUCLEOTIDE SEQUENCE [LARGE SCALE GENOMIC DNA]</scope>
    <source>
        <strain evidence="8 9">ATCC 23134</strain>
    </source>
</reference>
<dbReference type="AlphaFoldDB" id="A1ZDW5"/>
<keyword evidence="3 5" id="KW-0697">Rotamase</keyword>
<evidence type="ECO:0000256" key="2">
    <source>
        <dbReference type="ARBA" id="ARBA00013194"/>
    </source>
</evidence>
<evidence type="ECO:0000256" key="5">
    <source>
        <dbReference type="PROSITE-ProRule" id="PRU00277"/>
    </source>
</evidence>
<keyword evidence="9" id="KW-1185">Reference proteome</keyword>
<feature type="domain" description="PPIase FKBP-type" evidence="7">
    <location>
        <begin position="199"/>
        <end position="286"/>
    </location>
</feature>
<dbReference type="eggNOG" id="COG0545">
    <property type="taxonomic scope" value="Bacteria"/>
</dbReference>